<feature type="transmembrane region" description="Helical" evidence="1">
    <location>
        <begin position="51"/>
        <end position="73"/>
    </location>
</feature>
<evidence type="ECO:0000313" key="4">
    <source>
        <dbReference type="Proteomes" id="UP001501692"/>
    </source>
</evidence>
<accession>A0ABP9H1J8</accession>
<comment type="caution">
    <text evidence="3">The sequence shown here is derived from an EMBL/GenBank/DDBJ whole genome shotgun (WGS) entry which is preliminary data.</text>
</comment>
<proteinExistence type="predicted"/>
<reference evidence="4" key="1">
    <citation type="journal article" date="2019" name="Int. J. Syst. Evol. Microbiol.">
        <title>The Global Catalogue of Microorganisms (GCM) 10K type strain sequencing project: providing services to taxonomists for standard genome sequencing and annotation.</title>
        <authorList>
            <consortium name="The Broad Institute Genomics Platform"/>
            <consortium name="The Broad Institute Genome Sequencing Center for Infectious Disease"/>
            <person name="Wu L."/>
            <person name="Ma J."/>
        </authorList>
    </citation>
    <scope>NUCLEOTIDE SEQUENCE [LARGE SCALE GENOMIC DNA]</scope>
    <source>
        <strain evidence="4">JCM 18287</strain>
    </source>
</reference>
<keyword evidence="1" id="KW-1133">Transmembrane helix</keyword>
<feature type="domain" description="2TM" evidence="2">
    <location>
        <begin position="15"/>
        <end position="93"/>
    </location>
</feature>
<feature type="transmembrane region" description="Helical" evidence="1">
    <location>
        <begin position="26"/>
        <end position="45"/>
    </location>
</feature>
<gene>
    <name evidence="3" type="ORF">GCM10023315_03540</name>
</gene>
<dbReference type="Pfam" id="PF13239">
    <property type="entry name" value="2TM"/>
    <property type="match status" value="1"/>
</dbReference>
<sequence>MRQLPNINTEDKYIQARKRVEDLKGFYYNLISYCLVIPFLIFINYKTFWDFHWFWFPLFGWGIGLGFHAYQVFVNDGFLGRKWEERKIQELIEKEENKRWN</sequence>
<evidence type="ECO:0000313" key="3">
    <source>
        <dbReference type="EMBL" id="GAA4959220.1"/>
    </source>
</evidence>
<evidence type="ECO:0000259" key="2">
    <source>
        <dbReference type="Pfam" id="PF13239"/>
    </source>
</evidence>
<organism evidence="3 4">
    <name type="scientific">Algibacter aquimarinus</name>
    <dbReference type="NCBI Taxonomy" id="1136748"/>
    <lineage>
        <taxon>Bacteria</taxon>
        <taxon>Pseudomonadati</taxon>
        <taxon>Bacteroidota</taxon>
        <taxon>Flavobacteriia</taxon>
        <taxon>Flavobacteriales</taxon>
        <taxon>Flavobacteriaceae</taxon>
        <taxon>Algibacter</taxon>
    </lineage>
</organism>
<keyword evidence="1" id="KW-0472">Membrane</keyword>
<dbReference type="InterPro" id="IPR025698">
    <property type="entry name" value="2TM_dom"/>
</dbReference>
<name>A0ABP9H1J8_9FLAO</name>
<dbReference type="RefSeq" id="WP_345163904.1">
    <property type="nucleotide sequence ID" value="NZ_BAABJK010000002.1"/>
</dbReference>
<dbReference type="Proteomes" id="UP001501692">
    <property type="component" value="Unassembled WGS sequence"/>
</dbReference>
<keyword evidence="1" id="KW-0812">Transmembrane</keyword>
<protein>
    <recommendedName>
        <fullName evidence="2">2TM domain-containing protein</fullName>
    </recommendedName>
</protein>
<evidence type="ECO:0000256" key="1">
    <source>
        <dbReference type="SAM" id="Phobius"/>
    </source>
</evidence>
<keyword evidence="4" id="KW-1185">Reference proteome</keyword>
<dbReference type="EMBL" id="BAABJK010000002">
    <property type="protein sequence ID" value="GAA4959220.1"/>
    <property type="molecule type" value="Genomic_DNA"/>
</dbReference>